<comment type="caution">
    <text evidence="2">The sequence shown here is derived from an EMBL/GenBank/DDBJ whole genome shotgun (WGS) entry which is preliminary data.</text>
</comment>
<evidence type="ECO:0000313" key="2">
    <source>
        <dbReference type="EMBL" id="MFC4031974.1"/>
    </source>
</evidence>
<feature type="compositionally biased region" description="Low complexity" evidence="1">
    <location>
        <begin position="111"/>
        <end position="121"/>
    </location>
</feature>
<gene>
    <name evidence="2" type="ORF">ACFO3J_10825</name>
</gene>
<dbReference type="EMBL" id="JBHSBB010000009">
    <property type="protein sequence ID" value="MFC4031974.1"/>
    <property type="molecule type" value="Genomic_DNA"/>
</dbReference>
<feature type="region of interest" description="Disordered" evidence="1">
    <location>
        <begin position="77"/>
        <end position="121"/>
    </location>
</feature>
<name>A0ABV8HMB1_9ACTN</name>
<reference evidence="3" key="1">
    <citation type="journal article" date="2019" name="Int. J. Syst. Evol. Microbiol.">
        <title>The Global Catalogue of Microorganisms (GCM) 10K type strain sequencing project: providing services to taxonomists for standard genome sequencing and annotation.</title>
        <authorList>
            <consortium name="The Broad Institute Genomics Platform"/>
            <consortium name="The Broad Institute Genome Sequencing Center for Infectious Disease"/>
            <person name="Wu L."/>
            <person name="Ma J."/>
        </authorList>
    </citation>
    <scope>NUCLEOTIDE SEQUENCE [LARGE SCALE GENOMIC DNA]</scope>
    <source>
        <strain evidence="3">CGMCC 4.7237</strain>
    </source>
</reference>
<evidence type="ECO:0000313" key="3">
    <source>
        <dbReference type="Proteomes" id="UP001595765"/>
    </source>
</evidence>
<feature type="region of interest" description="Disordered" evidence="1">
    <location>
        <begin position="1"/>
        <end position="22"/>
    </location>
</feature>
<feature type="region of interest" description="Disordered" evidence="1">
    <location>
        <begin position="150"/>
        <end position="183"/>
    </location>
</feature>
<dbReference type="Proteomes" id="UP001595765">
    <property type="component" value="Unassembled WGS sequence"/>
</dbReference>
<accession>A0ABV8HMB1</accession>
<keyword evidence="3" id="KW-1185">Reference proteome</keyword>
<organism evidence="2 3">
    <name type="scientific">Streptomyces polygonati</name>
    <dbReference type="NCBI Taxonomy" id="1617087"/>
    <lineage>
        <taxon>Bacteria</taxon>
        <taxon>Bacillati</taxon>
        <taxon>Actinomycetota</taxon>
        <taxon>Actinomycetes</taxon>
        <taxon>Kitasatosporales</taxon>
        <taxon>Streptomycetaceae</taxon>
        <taxon>Streptomyces</taxon>
    </lineage>
</organism>
<dbReference type="Pfam" id="PF19379">
    <property type="entry name" value="DUF5954"/>
    <property type="match status" value="2"/>
</dbReference>
<proteinExistence type="predicted"/>
<protein>
    <submittedName>
        <fullName evidence="2">DUF5954 family protein</fullName>
    </submittedName>
</protein>
<evidence type="ECO:0000256" key="1">
    <source>
        <dbReference type="SAM" id="MobiDB-lite"/>
    </source>
</evidence>
<sequence length="389" mass="41747">MNPNGDDSAHRTAPGSDPESPVAALADLEAWKARKTYPSTLLAGGPVFGIARERAEGGWEVQPYFSGLAPQDARDSLAGYLRGLAEQPEGSPDENPEGAPAAGPPAPAPADRPAAPRADYLAAADRLDRAEADEVTAGGERFRVIRAERFIRMGPDGPEPPRATDPDPAHGAGRGGDPVAAPDPAAGLVIDPVSPGGSEGVLDAELLAALRRNDTVPNDVYDDSRVAARTHPGTLLLPASFMTAEREGGRWRPHSTGTAATPHDARDGLAVHLRVLVPWQRDLTPGEHEVYKRAADLLDAEQPDELDVAGRHFRIVRVERLVRVGPDGPEGPRPSDLDPLPTDSRIPDQPLPPHDDEPAAEPDARTRRFLELFEEEARRRTSRDRESRP</sequence>
<dbReference type="RefSeq" id="WP_386428528.1">
    <property type="nucleotide sequence ID" value="NZ_JBHSBB010000009.1"/>
</dbReference>
<feature type="region of interest" description="Disordered" evidence="1">
    <location>
        <begin position="324"/>
        <end position="389"/>
    </location>
</feature>
<feature type="compositionally biased region" description="Basic and acidic residues" evidence="1">
    <location>
        <begin position="353"/>
        <end position="389"/>
    </location>
</feature>
<dbReference type="InterPro" id="IPR045998">
    <property type="entry name" value="DUF5954"/>
</dbReference>